<dbReference type="Proteomes" id="UP000887565">
    <property type="component" value="Unplaced"/>
</dbReference>
<evidence type="ECO:0000313" key="2">
    <source>
        <dbReference type="WBParaSite" id="nRc.2.0.1.t46314-RA"/>
    </source>
</evidence>
<name>A0A915L5K3_ROMCU</name>
<sequence>MLKKIHELRLKKDKSALEEDQKDIDQALEESK</sequence>
<reference evidence="2" key="1">
    <citation type="submission" date="2022-11" db="UniProtKB">
        <authorList>
            <consortium name="WormBaseParasite"/>
        </authorList>
    </citation>
    <scope>IDENTIFICATION</scope>
</reference>
<proteinExistence type="predicted"/>
<organism evidence="1 2">
    <name type="scientific">Romanomermis culicivorax</name>
    <name type="common">Nematode worm</name>
    <dbReference type="NCBI Taxonomy" id="13658"/>
    <lineage>
        <taxon>Eukaryota</taxon>
        <taxon>Metazoa</taxon>
        <taxon>Ecdysozoa</taxon>
        <taxon>Nematoda</taxon>
        <taxon>Enoplea</taxon>
        <taxon>Dorylaimia</taxon>
        <taxon>Mermithida</taxon>
        <taxon>Mermithoidea</taxon>
        <taxon>Mermithidae</taxon>
        <taxon>Romanomermis</taxon>
    </lineage>
</organism>
<dbReference type="AlphaFoldDB" id="A0A915L5K3"/>
<dbReference type="WBParaSite" id="nRc.2.0.1.t46314-RA">
    <property type="protein sequence ID" value="nRc.2.0.1.t46314-RA"/>
    <property type="gene ID" value="nRc.2.0.1.g46314"/>
</dbReference>
<evidence type="ECO:0000313" key="1">
    <source>
        <dbReference type="Proteomes" id="UP000887565"/>
    </source>
</evidence>
<keyword evidence="1" id="KW-1185">Reference proteome</keyword>
<protein>
    <submittedName>
        <fullName evidence="2">Uncharacterized protein</fullName>
    </submittedName>
</protein>
<accession>A0A915L5K3</accession>